<protein>
    <submittedName>
        <fullName evidence="4">Methyltransferase</fullName>
    </submittedName>
</protein>
<dbReference type="PANTHER" id="PTHR47739">
    <property type="entry name" value="TRNA1(VAL) (ADENINE(37)-N6)-METHYLTRANSFERASE"/>
    <property type="match status" value="1"/>
</dbReference>
<dbReference type="CDD" id="cd02440">
    <property type="entry name" value="AdoMet_MTases"/>
    <property type="match status" value="1"/>
</dbReference>
<dbReference type="GO" id="GO:0003676">
    <property type="term" value="F:nucleic acid binding"/>
    <property type="evidence" value="ECO:0007669"/>
    <property type="project" value="InterPro"/>
</dbReference>
<dbReference type="Proteomes" id="UP000075473">
    <property type="component" value="Unassembled WGS sequence"/>
</dbReference>
<comment type="caution">
    <text evidence="4">The sequence shown here is derived from an EMBL/GenBank/DDBJ whole genome shotgun (WGS) entry which is preliminary data.</text>
</comment>
<dbReference type="GO" id="GO:0008757">
    <property type="term" value="F:S-adenosylmethionine-dependent methyltransferase activity"/>
    <property type="evidence" value="ECO:0007669"/>
    <property type="project" value="UniProtKB-ARBA"/>
</dbReference>
<evidence type="ECO:0000256" key="2">
    <source>
        <dbReference type="ARBA" id="ARBA00022691"/>
    </source>
</evidence>
<gene>
    <name evidence="4" type="ORF">AD928_13365</name>
</gene>
<organism evidence="4 5">
    <name type="scientific">Acetobacter cerevisiae</name>
    <dbReference type="NCBI Taxonomy" id="178900"/>
    <lineage>
        <taxon>Bacteria</taxon>
        <taxon>Pseudomonadati</taxon>
        <taxon>Pseudomonadota</taxon>
        <taxon>Alphaproteobacteria</taxon>
        <taxon>Acetobacterales</taxon>
        <taxon>Acetobacteraceae</taxon>
        <taxon>Acetobacter</taxon>
    </lineage>
</organism>
<dbReference type="EMBL" id="LHZA01000157">
    <property type="protein sequence ID" value="KXU91711.1"/>
    <property type="molecule type" value="Genomic_DNA"/>
</dbReference>
<keyword evidence="4" id="KW-0808">Transferase</keyword>
<keyword evidence="1 4" id="KW-0489">Methyltransferase</keyword>
<dbReference type="InterPro" id="IPR007848">
    <property type="entry name" value="Small_mtfrase_dom"/>
</dbReference>
<dbReference type="InterPro" id="IPR050210">
    <property type="entry name" value="tRNA_Adenine-N(6)_MTase"/>
</dbReference>
<accession>A0A149Q307</accession>
<dbReference type="AlphaFoldDB" id="A0A149Q307"/>
<dbReference type="RefSeq" id="WP_062251045.1">
    <property type="nucleotide sequence ID" value="NZ_LHZA01000157.1"/>
</dbReference>
<dbReference type="GO" id="GO:0008170">
    <property type="term" value="F:N-methyltransferase activity"/>
    <property type="evidence" value="ECO:0007669"/>
    <property type="project" value="UniProtKB-ARBA"/>
</dbReference>
<keyword evidence="2" id="KW-0949">S-adenosyl-L-methionine</keyword>
<feature type="domain" description="Methyltransferase small" evidence="3">
    <location>
        <begin position="34"/>
        <end position="132"/>
    </location>
</feature>
<dbReference type="InterPro" id="IPR029063">
    <property type="entry name" value="SAM-dependent_MTases_sf"/>
</dbReference>
<evidence type="ECO:0000313" key="4">
    <source>
        <dbReference type="EMBL" id="KXU91711.1"/>
    </source>
</evidence>
<reference evidence="4 5" key="1">
    <citation type="submission" date="2015-06" db="EMBL/GenBank/DDBJ databases">
        <title>Improved classification and identification of acetic acid bacteria using matrix-assisted laser desorption/ionization time-of-flight mass spectrometry; Gluconobacter nephelii and Gluconobacter uchimurae are later heterotypic synonyms of Gluconobacter japonicus and Gluconobacter oxydans, respectively.</title>
        <authorList>
            <person name="Li L."/>
            <person name="Cleenwerck I."/>
            <person name="De Vuyst L."/>
            <person name="Vandamme P."/>
        </authorList>
    </citation>
    <scope>NUCLEOTIDE SEQUENCE [LARGE SCALE GENOMIC DNA]</scope>
    <source>
        <strain evidence="4 5">LMG 1625</strain>
    </source>
</reference>
<evidence type="ECO:0000259" key="3">
    <source>
        <dbReference type="Pfam" id="PF05175"/>
    </source>
</evidence>
<evidence type="ECO:0000313" key="5">
    <source>
        <dbReference type="Proteomes" id="UP000075473"/>
    </source>
</evidence>
<name>A0A149Q307_9PROT</name>
<dbReference type="PANTHER" id="PTHR47739:SF1">
    <property type="entry name" value="TRNA1(VAL) (ADENINE(37)-N6)-METHYLTRANSFERASE"/>
    <property type="match status" value="1"/>
</dbReference>
<proteinExistence type="predicted"/>
<dbReference type="Gene3D" id="3.40.50.150">
    <property type="entry name" value="Vaccinia Virus protein VP39"/>
    <property type="match status" value="1"/>
</dbReference>
<evidence type="ECO:0000256" key="1">
    <source>
        <dbReference type="ARBA" id="ARBA00022603"/>
    </source>
</evidence>
<dbReference type="PATRIC" id="fig|178900.5.peg.421"/>
<sequence>MAHPSDLSHDTLLGGRIAYSQFRIGYRTGLEPVLMAAAVPARAPQRVAEIGCGAGAGLLCLSQRIAGLTGTGVEQNAETATLARQNLSANAREGLTILNARFPEMLPDGLFDHCFANPPWHDPDGTASVIERRDLARRAQRDTLKLWIRGSARLLRHKGSLTLALPVSLMAAAIAQLTESGFGGVTTYPFWPKAGREARILLLQARYGVRSPARLLPGMILHEEDGSFTAQARAVLEDGAALPGLQEARVPLEPRRGRNAT</sequence>
<dbReference type="PROSITE" id="PS00092">
    <property type="entry name" value="N6_MTASE"/>
    <property type="match status" value="1"/>
</dbReference>
<dbReference type="SUPFAM" id="SSF53335">
    <property type="entry name" value="S-adenosyl-L-methionine-dependent methyltransferases"/>
    <property type="match status" value="1"/>
</dbReference>
<dbReference type="Pfam" id="PF05175">
    <property type="entry name" value="MTS"/>
    <property type="match status" value="1"/>
</dbReference>
<dbReference type="InterPro" id="IPR002052">
    <property type="entry name" value="DNA_methylase_N6_adenine_CS"/>
</dbReference>
<dbReference type="GO" id="GO:0032259">
    <property type="term" value="P:methylation"/>
    <property type="evidence" value="ECO:0007669"/>
    <property type="project" value="UniProtKB-KW"/>
</dbReference>